<evidence type="ECO:0000256" key="1">
    <source>
        <dbReference type="SAM" id="MobiDB-lite"/>
    </source>
</evidence>
<accession>A0AAW1D7J3</accession>
<sequence>MEKQRVGTKKEGDRFYCIKESVVECREDIAGTDDKGFVEGGGSVDRNNNCGERGSGGSSGDIGFKIK</sequence>
<protein>
    <submittedName>
        <fullName evidence="2">Uncharacterized protein</fullName>
    </submittedName>
</protein>
<comment type="caution">
    <text evidence="2">The sequence shown here is derived from an EMBL/GenBank/DDBJ whole genome shotgun (WGS) entry which is preliminary data.</text>
</comment>
<proteinExistence type="predicted"/>
<dbReference type="Proteomes" id="UP001461498">
    <property type="component" value="Unassembled WGS sequence"/>
</dbReference>
<keyword evidence="3" id="KW-1185">Reference proteome</keyword>
<gene>
    <name evidence="2" type="ORF">O3M35_010835</name>
</gene>
<organism evidence="2 3">
    <name type="scientific">Rhynocoris fuscipes</name>
    <dbReference type="NCBI Taxonomy" id="488301"/>
    <lineage>
        <taxon>Eukaryota</taxon>
        <taxon>Metazoa</taxon>
        <taxon>Ecdysozoa</taxon>
        <taxon>Arthropoda</taxon>
        <taxon>Hexapoda</taxon>
        <taxon>Insecta</taxon>
        <taxon>Pterygota</taxon>
        <taxon>Neoptera</taxon>
        <taxon>Paraneoptera</taxon>
        <taxon>Hemiptera</taxon>
        <taxon>Heteroptera</taxon>
        <taxon>Panheteroptera</taxon>
        <taxon>Cimicomorpha</taxon>
        <taxon>Reduviidae</taxon>
        <taxon>Harpactorinae</taxon>
        <taxon>Harpactorini</taxon>
        <taxon>Rhynocoris</taxon>
    </lineage>
</organism>
<dbReference type="AlphaFoldDB" id="A0AAW1D7J3"/>
<dbReference type="EMBL" id="JAPXFL010000007">
    <property type="protein sequence ID" value="KAK9504519.1"/>
    <property type="molecule type" value="Genomic_DNA"/>
</dbReference>
<feature type="region of interest" description="Disordered" evidence="1">
    <location>
        <begin position="36"/>
        <end position="67"/>
    </location>
</feature>
<reference evidence="2 3" key="1">
    <citation type="submission" date="2022-12" db="EMBL/GenBank/DDBJ databases">
        <title>Chromosome-level genome assembly of true bugs.</title>
        <authorList>
            <person name="Ma L."/>
            <person name="Li H."/>
        </authorList>
    </citation>
    <scope>NUCLEOTIDE SEQUENCE [LARGE SCALE GENOMIC DNA]</scope>
    <source>
        <strain evidence="2">Lab_2022b</strain>
    </source>
</reference>
<name>A0AAW1D7J3_9HEMI</name>
<evidence type="ECO:0000313" key="2">
    <source>
        <dbReference type="EMBL" id="KAK9504519.1"/>
    </source>
</evidence>
<evidence type="ECO:0000313" key="3">
    <source>
        <dbReference type="Proteomes" id="UP001461498"/>
    </source>
</evidence>